<feature type="transmembrane region" description="Helical" evidence="1">
    <location>
        <begin position="33"/>
        <end position="50"/>
    </location>
</feature>
<organism evidence="2 3">
    <name type="scientific">Gardnerella vaginalis</name>
    <dbReference type="NCBI Taxonomy" id="2702"/>
    <lineage>
        <taxon>Bacteria</taxon>
        <taxon>Bacillati</taxon>
        <taxon>Actinomycetota</taxon>
        <taxon>Actinomycetes</taxon>
        <taxon>Bifidobacteriales</taxon>
        <taxon>Bifidobacteriaceae</taxon>
        <taxon>Gardnerella</taxon>
    </lineage>
</organism>
<dbReference type="Pfam" id="PF09946">
    <property type="entry name" value="DUF2178"/>
    <property type="match status" value="1"/>
</dbReference>
<evidence type="ECO:0000313" key="3">
    <source>
        <dbReference type="Proteomes" id="UP000070558"/>
    </source>
</evidence>
<keyword evidence="1" id="KW-0812">Transmembrane</keyword>
<sequence>MKNKKTQNFWYIGYVIGICGLILALALKLNESAEIALSVVFVAIISLSHVKIMHYKMIEKDHNYKINVNDERNEKIKDKVNATMAFILMHLMGIIAIIAFITKAYLPAALLAISVAFSPLIMFFINKYYEKKY</sequence>
<dbReference type="InterPro" id="IPR019235">
    <property type="entry name" value="DUF2178_TM"/>
</dbReference>
<accession>A0A133NS92</accession>
<feature type="transmembrane region" description="Helical" evidence="1">
    <location>
        <begin position="82"/>
        <end position="102"/>
    </location>
</feature>
<keyword evidence="1" id="KW-0472">Membrane</keyword>
<gene>
    <name evidence="2" type="ORF">HMPREF3216_00188</name>
</gene>
<feature type="transmembrane region" description="Helical" evidence="1">
    <location>
        <begin position="108"/>
        <end position="129"/>
    </location>
</feature>
<evidence type="ECO:0008006" key="4">
    <source>
        <dbReference type="Google" id="ProtNLM"/>
    </source>
</evidence>
<dbReference type="AlphaFoldDB" id="A0A133NS92"/>
<name>A0A133NS92_GARVA</name>
<keyword evidence="1" id="KW-1133">Transmembrane helix</keyword>
<evidence type="ECO:0000256" key="1">
    <source>
        <dbReference type="SAM" id="Phobius"/>
    </source>
</evidence>
<proteinExistence type="predicted"/>
<protein>
    <recommendedName>
        <fullName evidence="4">DUF2178 domain-containing protein</fullName>
    </recommendedName>
</protein>
<dbReference type="OrthoDB" id="3243025at2"/>
<dbReference type="RefSeq" id="WP_060786513.1">
    <property type="nucleotide sequence ID" value="NZ_KQ956806.1"/>
</dbReference>
<evidence type="ECO:0000313" key="2">
    <source>
        <dbReference type="EMBL" id="KXA19151.1"/>
    </source>
</evidence>
<dbReference type="PATRIC" id="fig|2702.99.peg.186"/>
<reference evidence="2 3" key="1">
    <citation type="submission" date="2016-01" db="EMBL/GenBank/DDBJ databases">
        <authorList>
            <person name="Oliw E.H."/>
        </authorList>
    </citation>
    <scope>NUCLEOTIDE SEQUENCE [LARGE SCALE GENOMIC DNA]</scope>
    <source>
        <strain evidence="2 3">GED7760B</strain>
    </source>
</reference>
<dbReference type="EMBL" id="LRQA01000012">
    <property type="protein sequence ID" value="KXA19151.1"/>
    <property type="molecule type" value="Genomic_DNA"/>
</dbReference>
<comment type="caution">
    <text evidence="2">The sequence shown here is derived from an EMBL/GenBank/DDBJ whole genome shotgun (WGS) entry which is preliminary data.</text>
</comment>
<feature type="transmembrane region" description="Helical" evidence="1">
    <location>
        <begin position="9"/>
        <end position="27"/>
    </location>
</feature>
<dbReference type="Proteomes" id="UP000070558">
    <property type="component" value="Unassembled WGS sequence"/>
</dbReference>